<reference evidence="2 3" key="1">
    <citation type="journal article" date="2024" name="BMC Biol.">
        <title>Comparative genomics of Ascetosporea gives new insight into the evolutionary basis for animal parasitism in Rhizaria.</title>
        <authorList>
            <person name="Hiltunen Thoren M."/>
            <person name="Onut-Brannstrom I."/>
            <person name="Alfjorden A."/>
            <person name="Peckova H."/>
            <person name="Swords F."/>
            <person name="Hooper C."/>
            <person name="Holzer A.S."/>
            <person name="Bass D."/>
            <person name="Burki F."/>
        </authorList>
    </citation>
    <scope>NUCLEOTIDE SEQUENCE [LARGE SCALE GENOMIC DNA]</scope>
    <source>
        <strain evidence="2">20-A016</strain>
    </source>
</reference>
<comment type="caution">
    <text evidence="2">The sequence shown here is derived from an EMBL/GenBank/DDBJ whole genome shotgun (WGS) entry which is preliminary data.</text>
</comment>
<gene>
    <name evidence="2" type="ORF">MHBO_004663</name>
</gene>
<sequence length="169" mass="19530">MINNENFNDRAQNGFSNRKSFAGDSKLQMNGKTENDNFGPSQNGEKIEAILLMRNNANFRQYGQYASLASKNDWIVHIVPPFEFRKDILRYFAVCLYSVYRRGENHPTFRKMTNAKRFAITSSFLSSFEAGMVKNDVGYLTEAKWLVSDKVKTSLNFFNFCDLIKSIFL</sequence>
<evidence type="ECO:0000313" key="2">
    <source>
        <dbReference type="EMBL" id="MES1923121.1"/>
    </source>
</evidence>
<accession>A0ABV2ATX9</accession>
<dbReference type="EMBL" id="JBDODL010004753">
    <property type="protein sequence ID" value="MES1923121.1"/>
    <property type="molecule type" value="Genomic_DNA"/>
</dbReference>
<proteinExistence type="predicted"/>
<feature type="compositionally biased region" description="Polar residues" evidence="1">
    <location>
        <begin position="1"/>
        <end position="19"/>
    </location>
</feature>
<organism evidence="2 3">
    <name type="scientific">Bonamia ostreae</name>
    <dbReference type="NCBI Taxonomy" id="126728"/>
    <lineage>
        <taxon>Eukaryota</taxon>
        <taxon>Sar</taxon>
        <taxon>Rhizaria</taxon>
        <taxon>Endomyxa</taxon>
        <taxon>Ascetosporea</taxon>
        <taxon>Haplosporida</taxon>
        <taxon>Bonamia</taxon>
    </lineage>
</organism>
<feature type="region of interest" description="Disordered" evidence="1">
    <location>
        <begin position="1"/>
        <end position="42"/>
    </location>
</feature>
<evidence type="ECO:0000256" key="1">
    <source>
        <dbReference type="SAM" id="MobiDB-lite"/>
    </source>
</evidence>
<dbReference type="Proteomes" id="UP001439008">
    <property type="component" value="Unassembled WGS sequence"/>
</dbReference>
<feature type="compositionally biased region" description="Polar residues" evidence="1">
    <location>
        <begin position="27"/>
        <end position="42"/>
    </location>
</feature>
<name>A0ABV2ATX9_9EUKA</name>
<protein>
    <recommendedName>
        <fullName evidence="4">LAGLIDADG homing endonuclease</fullName>
    </recommendedName>
</protein>
<evidence type="ECO:0008006" key="4">
    <source>
        <dbReference type="Google" id="ProtNLM"/>
    </source>
</evidence>
<evidence type="ECO:0000313" key="3">
    <source>
        <dbReference type="Proteomes" id="UP001439008"/>
    </source>
</evidence>
<keyword evidence="3" id="KW-1185">Reference proteome</keyword>